<dbReference type="RefSeq" id="WP_248956149.1">
    <property type="nucleotide sequence ID" value="NZ_JAKIKU010000007.1"/>
</dbReference>
<evidence type="ECO:0000256" key="6">
    <source>
        <dbReference type="ARBA" id="ARBA00023002"/>
    </source>
</evidence>
<protein>
    <submittedName>
        <fullName evidence="14">Hybrid-cluster NAD(P)-dependent oxidoreductase</fullName>
    </submittedName>
</protein>
<keyword evidence="6" id="KW-0560">Oxidoreductase</keyword>
<evidence type="ECO:0000256" key="11">
    <source>
        <dbReference type="ARBA" id="ARBA00061434"/>
    </source>
</evidence>
<evidence type="ECO:0000256" key="3">
    <source>
        <dbReference type="ARBA" id="ARBA00022714"/>
    </source>
</evidence>
<evidence type="ECO:0000256" key="9">
    <source>
        <dbReference type="ARBA" id="ARBA00023075"/>
    </source>
</evidence>
<evidence type="ECO:0000313" key="14">
    <source>
        <dbReference type="EMBL" id="MCL1046495.1"/>
    </source>
</evidence>
<name>A0ABT0KRL2_9GAMM</name>
<evidence type="ECO:0000256" key="2">
    <source>
        <dbReference type="ARBA" id="ARBA00022630"/>
    </source>
</evidence>
<evidence type="ECO:0000256" key="4">
    <source>
        <dbReference type="ARBA" id="ARBA00022723"/>
    </source>
</evidence>
<evidence type="ECO:0000256" key="8">
    <source>
        <dbReference type="ARBA" id="ARBA00023014"/>
    </source>
</evidence>
<keyword evidence="3" id="KW-0001">2Fe-2S</keyword>
<keyword evidence="7" id="KW-0408">Iron</keyword>
<dbReference type="PANTHER" id="PTHR47354">
    <property type="entry name" value="NADH OXIDOREDUCTASE HCR"/>
    <property type="match status" value="1"/>
</dbReference>
<keyword evidence="4" id="KW-0479">Metal-binding</keyword>
<proteinExistence type="inferred from homology"/>
<evidence type="ECO:0000256" key="10">
    <source>
        <dbReference type="ARBA" id="ARBA00034078"/>
    </source>
</evidence>
<comment type="cofactor">
    <cofactor evidence="1">
        <name>FAD</name>
        <dbReference type="ChEBI" id="CHEBI:57692"/>
    </cofactor>
</comment>
<keyword evidence="2" id="KW-0285">Flavoprotein</keyword>
<evidence type="ECO:0000313" key="15">
    <source>
        <dbReference type="Proteomes" id="UP001202134"/>
    </source>
</evidence>
<dbReference type="EMBL" id="JAKIKU010000007">
    <property type="protein sequence ID" value="MCL1046495.1"/>
    <property type="molecule type" value="Genomic_DNA"/>
</dbReference>
<keyword evidence="9" id="KW-0830">Ubiquinone</keyword>
<dbReference type="CDD" id="cd06215">
    <property type="entry name" value="FNR_iron_sulfur_binding_1"/>
    <property type="match status" value="1"/>
</dbReference>
<feature type="domain" description="2Fe-2S ferredoxin-type" evidence="12">
    <location>
        <begin position="347"/>
        <end position="431"/>
    </location>
</feature>
<dbReference type="InterPro" id="IPR017927">
    <property type="entry name" value="FAD-bd_FR_type"/>
</dbReference>
<sequence>MSSSGFSFSAALSAVQSTKDDDKAEKKPAAGFSMSSALANTAKKTVEIKSEVKSEVNAAQVNATQAKTATVNDDASLLSADDWQRGDIKLRCVEKWNETHDVVSFRFQGLTPVKFNYKPGQFITFKLEIDGEIVYRSYTMSSSPSRPYSIVVTVKRIAGGKVSNFVADNVNEGDVVTIMGPDGAFNLVDIPATKYLFLSAGSGITPMYSMSRWLLDARVGSDIAFVHSARSNDDIIFADGLSSMAHRSAKFSLHYLLEAAPELVEGVNHTANDSRMLGRLDIDKLVKFVPDFMERTVFVCGPEPYMVAVKSLVEASGFEMENFHQESFTGAIKSDKLVSDSSSDDSRQFMLKIADKSISLSTEQTLLDGIESEGLPIIAACRSGVCGACKCQVTSGTTESSSTMTLTPEEIAAGYVLACSTKITSDVTLKM</sequence>
<dbReference type="Gene3D" id="2.40.30.10">
    <property type="entry name" value="Translation factors"/>
    <property type="match status" value="1"/>
</dbReference>
<dbReference type="InterPro" id="IPR008333">
    <property type="entry name" value="Cbr1-like_FAD-bd_dom"/>
</dbReference>
<evidence type="ECO:0000256" key="7">
    <source>
        <dbReference type="ARBA" id="ARBA00023004"/>
    </source>
</evidence>
<dbReference type="Proteomes" id="UP001202134">
    <property type="component" value="Unassembled WGS sequence"/>
</dbReference>
<dbReference type="PROSITE" id="PS51085">
    <property type="entry name" value="2FE2S_FER_2"/>
    <property type="match status" value="1"/>
</dbReference>
<dbReference type="InterPro" id="IPR001041">
    <property type="entry name" value="2Fe-2S_ferredoxin-type"/>
</dbReference>
<accession>A0ABT0KRL2</accession>
<dbReference type="PANTHER" id="PTHR47354:SF6">
    <property type="entry name" value="NADH OXIDOREDUCTASE HCR"/>
    <property type="match status" value="1"/>
</dbReference>
<dbReference type="CDD" id="cd00207">
    <property type="entry name" value="fer2"/>
    <property type="match status" value="1"/>
</dbReference>
<dbReference type="InterPro" id="IPR001709">
    <property type="entry name" value="Flavoprot_Pyr_Nucl_cyt_Rdtase"/>
</dbReference>
<dbReference type="PRINTS" id="PR00406">
    <property type="entry name" value="CYTB5RDTASE"/>
</dbReference>
<dbReference type="InterPro" id="IPR017938">
    <property type="entry name" value="Riboflavin_synthase-like_b-brl"/>
</dbReference>
<gene>
    <name evidence="14" type="ORF">L2737_14350</name>
</gene>
<dbReference type="SUPFAM" id="SSF54292">
    <property type="entry name" value="2Fe-2S ferredoxin-like"/>
    <property type="match status" value="1"/>
</dbReference>
<dbReference type="Pfam" id="PF00970">
    <property type="entry name" value="FAD_binding_6"/>
    <property type="match status" value="1"/>
</dbReference>
<comment type="similarity">
    <text evidence="11">In the N-terminal section; belongs to the FAD-binding oxidoreductase type 6 family.</text>
</comment>
<keyword evidence="15" id="KW-1185">Reference proteome</keyword>
<comment type="cofactor">
    <cofactor evidence="10">
        <name>[2Fe-2S] cluster</name>
        <dbReference type="ChEBI" id="CHEBI:190135"/>
    </cofactor>
</comment>
<dbReference type="Pfam" id="PF00175">
    <property type="entry name" value="NAD_binding_1"/>
    <property type="match status" value="1"/>
</dbReference>
<reference evidence="14 15" key="1">
    <citation type="submission" date="2022-01" db="EMBL/GenBank/DDBJ databases">
        <title>Whole genome-based taxonomy of the Shewanellaceae.</title>
        <authorList>
            <person name="Martin-Rodriguez A.J."/>
        </authorList>
    </citation>
    <scope>NUCLEOTIDE SEQUENCE [LARGE SCALE GENOMIC DNA]</scope>
    <source>
        <strain evidence="14 15">DSM 24955</strain>
    </source>
</reference>
<dbReference type="InterPro" id="IPR050415">
    <property type="entry name" value="MRET"/>
</dbReference>
<dbReference type="InterPro" id="IPR006058">
    <property type="entry name" value="2Fe2S_fd_BS"/>
</dbReference>
<dbReference type="InterPro" id="IPR012675">
    <property type="entry name" value="Beta-grasp_dom_sf"/>
</dbReference>
<evidence type="ECO:0000256" key="5">
    <source>
        <dbReference type="ARBA" id="ARBA00022827"/>
    </source>
</evidence>
<dbReference type="SUPFAM" id="SSF52343">
    <property type="entry name" value="Ferredoxin reductase-like, C-terminal NADP-linked domain"/>
    <property type="match status" value="1"/>
</dbReference>
<comment type="caution">
    <text evidence="14">The sequence shown here is derived from an EMBL/GenBank/DDBJ whole genome shotgun (WGS) entry which is preliminary data.</text>
</comment>
<dbReference type="InterPro" id="IPR036010">
    <property type="entry name" value="2Fe-2S_ferredoxin-like_sf"/>
</dbReference>
<dbReference type="InterPro" id="IPR039261">
    <property type="entry name" value="FNR_nucleotide-bd"/>
</dbReference>
<keyword evidence="8" id="KW-0411">Iron-sulfur</keyword>
<organism evidence="14 15">
    <name type="scientific">Shewanella electrodiphila</name>
    <dbReference type="NCBI Taxonomy" id="934143"/>
    <lineage>
        <taxon>Bacteria</taxon>
        <taxon>Pseudomonadati</taxon>
        <taxon>Pseudomonadota</taxon>
        <taxon>Gammaproteobacteria</taxon>
        <taxon>Alteromonadales</taxon>
        <taxon>Shewanellaceae</taxon>
        <taxon>Shewanella</taxon>
    </lineage>
</organism>
<feature type="domain" description="FAD-binding FR-type" evidence="13">
    <location>
        <begin position="85"/>
        <end position="188"/>
    </location>
</feature>
<evidence type="ECO:0000259" key="12">
    <source>
        <dbReference type="PROSITE" id="PS51085"/>
    </source>
</evidence>
<keyword evidence="5" id="KW-0274">FAD</keyword>
<dbReference type="InterPro" id="IPR001433">
    <property type="entry name" value="OxRdtase_FAD/NAD-bd"/>
</dbReference>
<evidence type="ECO:0000259" key="13">
    <source>
        <dbReference type="PROSITE" id="PS51384"/>
    </source>
</evidence>
<dbReference type="Gene3D" id="3.40.50.80">
    <property type="entry name" value="Nucleotide-binding domain of ferredoxin-NADP reductase (FNR) module"/>
    <property type="match status" value="1"/>
</dbReference>
<evidence type="ECO:0000256" key="1">
    <source>
        <dbReference type="ARBA" id="ARBA00001974"/>
    </source>
</evidence>
<dbReference type="PROSITE" id="PS00197">
    <property type="entry name" value="2FE2S_FER_1"/>
    <property type="match status" value="1"/>
</dbReference>
<dbReference type="PROSITE" id="PS51384">
    <property type="entry name" value="FAD_FR"/>
    <property type="match status" value="1"/>
</dbReference>
<dbReference type="PRINTS" id="PR00371">
    <property type="entry name" value="FPNCR"/>
</dbReference>
<dbReference type="Gene3D" id="3.10.20.30">
    <property type="match status" value="1"/>
</dbReference>
<dbReference type="Pfam" id="PF00111">
    <property type="entry name" value="Fer2"/>
    <property type="match status" value="1"/>
</dbReference>
<dbReference type="SUPFAM" id="SSF63380">
    <property type="entry name" value="Riboflavin synthase domain-like"/>
    <property type="match status" value="1"/>
</dbReference>